<dbReference type="GO" id="GO:0005634">
    <property type="term" value="C:nucleus"/>
    <property type="evidence" value="ECO:0007669"/>
    <property type="project" value="UniProtKB-SubCell"/>
</dbReference>
<evidence type="ECO:0000256" key="3">
    <source>
        <dbReference type="SAM" id="MobiDB-lite"/>
    </source>
</evidence>
<dbReference type="InterPro" id="IPR001138">
    <property type="entry name" value="Zn2Cys6_DnaBD"/>
</dbReference>
<dbReference type="PROSITE" id="PS00463">
    <property type="entry name" value="ZN2_CY6_FUNGAL_1"/>
    <property type="match status" value="1"/>
</dbReference>
<dbReference type="SUPFAM" id="SSF57701">
    <property type="entry name" value="Zn2/Cys6 DNA-binding domain"/>
    <property type="match status" value="1"/>
</dbReference>
<dbReference type="GO" id="GO:0000981">
    <property type="term" value="F:DNA-binding transcription factor activity, RNA polymerase II-specific"/>
    <property type="evidence" value="ECO:0007669"/>
    <property type="project" value="InterPro"/>
</dbReference>
<protein>
    <recommendedName>
        <fullName evidence="4">Zn(2)-C6 fungal-type domain-containing protein</fullName>
    </recommendedName>
</protein>
<dbReference type="GO" id="GO:0000976">
    <property type="term" value="F:transcription cis-regulatory region binding"/>
    <property type="evidence" value="ECO:0007669"/>
    <property type="project" value="TreeGrafter"/>
</dbReference>
<feature type="domain" description="Zn(2)-C6 fungal-type" evidence="4">
    <location>
        <begin position="25"/>
        <end position="55"/>
    </location>
</feature>
<sequence>MNGSIRSNSSAGSPTPRRPPRSKSGCLTCRRRKVRCNEHRPRCSHCERLNLECLWRPIQQSSRQGTSNLRQSHGELSFTVNGSTAPVPTSGPASAGAMPNMNGANYGANDNSFNDIFNYASFMWDPSIDDNMIQASGWRSQGFSDLDGQSVERGSIEEPSHTFSASYSSTRQHLPPEWSNSPTDHMPSYQVPEPSMDSRALVAFNQAGEKELMEYFTRTVVPPIIAQVETELKWSSMRQLLISMATASPMVRYAILAFSELLMGRERSVVPQYQQYYQKAAAEIQRYVSGMSPGNESTSATTLEYVLAALFFLSYIDLLEGGIGNAHAHLKHAYDVFCKVDKSQFRMVGKRLVSWIRLLDARAVSAGGEGLFLLGNNEDLIDQSSPATSIEVAEGSTDNGEADIEDVLFDALYQPGFLFFQKIQSFMGRISLIDPWHRSRGTVKDETEVMSIAAKIGRDLTSLWEQRPPLMDYALSGKLTSAHLSPSLAFAITRTFRTYYANYHASKIHLHRVAYKHLPLSTETEASVSHIRSTARVMVEGSLEEEFLPVSMLWPLLMWGSEENDAEMQGWIHGQINRMEKVATNAEITGQVLREVQTRQEALKQRVDIRTVMHDIFNSCFAIV</sequence>
<dbReference type="CDD" id="cd12148">
    <property type="entry name" value="fungal_TF_MHR"/>
    <property type="match status" value="1"/>
</dbReference>
<accession>A0A8H7W4A8</accession>
<comment type="caution">
    <text evidence="5">The sequence shown here is derived from an EMBL/GenBank/DDBJ whole genome shotgun (WGS) entry which is preliminary data.</text>
</comment>
<dbReference type="SMART" id="SM00066">
    <property type="entry name" value="GAL4"/>
    <property type="match status" value="1"/>
</dbReference>
<name>A0A8H7W4A8_9HELO</name>
<dbReference type="GO" id="GO:0045944">
    <property type="term" value="P:positive regulation of transcription by RNA polymerase II"/>
    <property type="evidence" value="ECO:0007669"/>
    <property type="project" value="TreeGrafter"/>
</dbReference>
<dbReference type="Pfam" id="PF11951">
    <property type="entry name" value="Fungal_trans_2"/>
    <property type="match status" value="1"/>
</dbReference>
<evidence type="ECO:0000313" key="5">
    <source>
        <dbReference type="EMBL" id="KAG4416680.1"/>
    </source>
</evidence>
<comment type="subcellular location">
    <subcellularLocation>
        <location evidence="1">Nucleus</location>
    </subcellularLocation>
</comment>
<evidence type="ECO:0000256" key="1">
    <source>
        <dbReference type="ARBA" id="ARBA00004123"/>
    </source>
</evidence>
<dbReference type="InterPro" id="IPR036864">
    <property type="entry name" value="Zn2-C6_fun-type_DNA-bd_sf"/>
</dbReference>
<dbReference type="OrthoDB" id="648861at2759"/>
<proteinExistence type="predicted"/>
<dbReference type="Gene3D" id="4.10.240.10">
    <property type="entry name" value="Zn(2)-C6 fungal-type DNA-binding domain"/>
    <property type="match status" value="1"/>
</dbReference>
<organism evidence="5 6">
    <name type="scientific">Cadophora malorum</name>
    <dbReference type="NCBI Taxonomy" id="108018"/>
    <lineage>
        <taxon>Eukaryota</taxon>
        <taxon>Fungi</taxon>
        <taxon>Dikarya</taxon>
        <taxon>Ascomycota</taxon>
        <taxon>Pezizomycotina</taxon>
        <taxon>Leotiomycetes</taxon>
        <taxon>Helotiales</taxon>
        <taxon>Ploettnerulaceae</taxon>
        <taxon>Cadophora</taxon>
    </lineage>
</organism>
<dbReference type="AlphaFoldDB" id="A0A8H7W4A8"/>
<feature type="compositionally biased region" description="Polar residues" evidence="3">
    <location>
        <begin position="161"/>
        <end position="183"/>
    </location>
</feature>
<evidence type="ECO:0000313" key="6">
    <source>
        <dbReference type="Proteomes" id="UP000664132"/>
    </source>
</evidence>
<evidence type="ECO:0000256" key="2">
    <source>
        <dbReference type="ARBA" id="ARBA00023242"/>
    </source>
</evidence>
<dbReference type="Pfam" id="PF00172">
    <property type="entry name" value="Zn_clus"/>
    <property type="match status" value="1"/>
</dbReference>
<dbReference type="PANTHER" id="PTHR37534">
    <property type="entry name" value="TRANSCRIPTIONAL ACTIVATOR PROTEIN UGA3"/>
    <property type="match status" value="1"/>
</dbReference>
<dbReference type="EMBL" id="JAFJYH010000178">
    <property type="protein sequence ID" value="KAG4416680.1"/>
    <property type="molecule type" value="Genomic_DNA"/>
</dbReference>
<keyword evidence="2" id="KW-0539">Nucleus</keyword>
<dbReference type="CDD" id="cd00067">
    <property type="entry name" value="GAL4"/>
    <property type="match status" value="1"/>
</dbReference>
<dbReference type="PROSITE" id="PS50048">
    <property type="entry name" value="ZN2_CY6_FUNGAL_2"/>
    <property type="match status" value="1"/>
</dbReference>
<dbReference type="PANTHER" id="PTHR37534:SF49">
    <property type="entry name" value="LYSINE BIOSYNTHESIS REGULATORY PROTEIN LYS14"/>
    <property type="match status" value="1"/>
</dbReference>
<gene>
    <name evidence="5" type="ORF">IFR04_010198</name>
</gene>
<feature type="region of interest" description="Disordered" evidence="3">
    <location>
        <begin position="144"/>
        <end position="192"/>
    </location>
</feature>
<evidence type="ECO:0000259" key="4">
    <source>
        <dbReference type="PROSITE" id="PS50048"/>
    </source>
</evidence>
<keyword evidence="6" id="KW-1185">Reference proteome</keyword>
<feature type="region of interest" description="Disordered" evidence="3">
    <location>
        <begin position="1"/>
        <end position="25"/>
    </location>
</feature>
<dbReference type="GO" id="GO:0008270">
    <property type="term" value="F:zinc ion binding"/>
    <property type="evidence" value="ECO:0007669"/>
    <property type="project" value="InterPro"/>
</dbReference>
<dbReference type="Proteomes" id="UP000664132">
    <property type="component" value="Unassembled WGS sequence"/>
</dbReference>
<reference evidence="5" key="1">
    <citation type="submission" date="2021-02" db="EMBL/GenBank/DDBJ databases">
        <title>Genome sequence Cadophora malorum strain M34.</title>
        <authorList>
            <person name="Stefanovic E."/>
            <person name="Vu D."/>
            <person name="Scully C."/>
            <person name="Dijksterhuis J."/>
            <person name="Roader J."/>
            <person name="Houbraken J."/>
        </authorList>
    </citation>
    <scope>NUCLEOTIDE SEQUENCE</scope>
    <source>
        <strain evidence="5">M34</strain>
    </source>
</reference>
<dbReference type="InterPro" id="IPR021858">
    <property type="entry name" value="Fun_TF"/>
</dbReference>